<dbReference type="PROSITE" id="PS51186">
    <property type="entry name" value="GNAT"/>
    <property type="match status" value="2"/>
</dbReference>
<dbReference type="InterPro" id="IPR016181">
    <property type="entry name" value="Acyl_CoA_acyltransferase"/>
</dbReference>
<evidence type="ECO:0000259" key="1">
    <source>
        <dbReference type="PROSITE" id="PS51186"/>
    </source>
</evidence>
<name>A0AAP8U2T5_BRELA</name>
<protein>
    <submittedName>
        <fullName evidence="2 3">N-acetyltransferase</fullName>
    </submittedName>
</protein>
<reference evidence="3 4" key="1">
    <citation type="submission" date="2018-02" db="EMBL/GenBank/DDBJ databases">
        <title>Comparative analysis of genomes of three Brevibacillus laterosporus strains producers of potent antimicrobials isolated from silage.</title>
        <authorList>
            <person name="Kojic M."/>
            <person name="Miljkovic M."/>
            <person name="Studholme D."/>
            <person name="Filipic B."/>
        </authorList>
    </citation>
    <scope>NUCLEOTIDE SEQUENCE [LARGE SCALE GENOMIC DNA]</scope>
    <source>
        <strain evidence="3 4">BGSP11</strain>
    </source>
</reference>
<evidence type="ECO:0000313" key="4">
    <source>
        <dbReference type="Proteomes" id="UP000239759"/>
    </source>
</evidence>
<dbReference type="RefSeq" id="WP_104033778.1">
    <property type="nucleotide sequence ID" value="NZ_JANSGW010000016.1"/>
</dbReference>
<dbReference type="PANTHER" id="PTHR43617">
    <property type="entry name" value="L-AMINO ACID N-ACETYLTRANSFERASE"/>
    <property type="match status" value="1"/>
</dbReference>
<gene>
    <name evidence="3" type="ORF">C4A77_25255</name>
    <name evidence="2" type="ORF">O0554_13210</name>
</gene>
<dbReference type="Pfam" id="PF00583">
    <property type="entry name" value="Acetyltransf_1"/>
    <property type="match status" value="2"/>
</dbReference>
<feature type="domain" description="N-acetyltransferase" evidence="1">
    <location>
        <begin position="155"/>
        <end position="293"/>
    </location>
</feature>
<evidence type="ECO:0000313" key="2">
    <source>
        <dbReference type="EMBL" id="MCZ0807863.1"/>
    </source>
</evidence>
<evidence type="ECO:0000313" key="3">
    <source>
        <dbReference type="EMBL" id="PPA90148.1"/>
    </source>
</evidence>
<organism evidence="3 4">
    <name type="scientific">Brevibacillus laterosporus</name>
    <name type="common">Bacillus laterosporus</name>
    <dbReference type="NCBI Taxonomy" id="1465"/>
    <lineage>
        <taxon>Bacteria</taxon>
        <taxon>Bacillati</taxon>
        <taxon>Bacillota</taxon>
        <taxon>Bacilli</taxon>
        <taxon>Bacillales</taxon>
        <taxon>Paenibacillaceae</taxon>
        <taxon>Brevibacillus</taxon>
    </lineage>
</organism>
<dbReference type="Proteomes" id="UP001077662">
    <property type="component" value="Unassembled WGS sequence"/>
</dbReference>
<comment type="caution">
    <text evidence="3">The sequence shown here is derived from an EMBL/GenBank/DDBJ whole genome shotgun (WGS) entry which is preliminary data.</text>
</comment>
<dbReference type="Proteomes" id="UP000239759">
    <property type="component" value="Unassembled WGS sequence"/>
</dbReference>
<dbReference type="AlphaFoldDB" id="A0AAP8U2T5"/>
<proteinExistence type="predicted"/>
<accession>A0AAP8U2T5</accession>
<dbReference type="EMBL" id="PRKQ01000058">
    <property type="protein sequence ID" value="PPA90148.1"/>
    <property type="molecule type" value="Genomic_DNA"/>
</dbReference>
<dbReference type="SUPFAM" id="SSF55729">
    <property type="entry name" value="Acyl-CoA N-acyltransferases (Nat)"/>
    <property type="match status" value="2"/>
</dbReference>
<dbReference type="InterPro" id="IPR050276">
    <property type="entry name" value="MshD_Acetyltransferase"/>
</dbReference>
<dbReference type="PANTHER" id="PTHR43617:SF20">
    <property type="entry name" value="N-ALPHA-ACETYLTRANSFERASE RIMI"/>
    <property type="match status" value="1"/>
</dbReference>
<reference evidence="2" key="2">
    <citation type="submission" date="2022-09" db="EMBL/GenBank/DDBJ databases">
        <title>Genome analysis and characterization of larvicidal activity of Brevibacillus strains.</title>
        <authorList>
            <person name="Patrusheva E.V."/>
            <person name="Izotova A.O."/>
            <person name="Toshchakov S.V."/>
            <person name="Sineoky S.P."/>
        </authorList>
    </citation>
    <scope>NUCLEOTIDE SEQUENCE</scope>
    <source>
        <strain evidence="2">VKPM_B-13247</strain>
    </source>
</reference>
<dbReference type="GO" id="GO:0008999">
    <property type="term" value="F:protein-N-terminal-alanine acetyltransferase activity"/>
    <property type="evidence" value="ECO:0007669"/>
    <property type="project" value="TreeGrafter"/>
</dbReference>
<sequence>MLRQPNGVYAAAGITATELTQIKELLQVCNKYDQIEIKLNLDMLNCRPTDQIQDFYFAKDNRIIGYLALYIFNSREVEISGMVDPAHRRNGIFSSLLRLAYPEIERRQLPKLIFMSQEKSASGKAFLEALGSTYSFSEYWMELEASPTEPIVPSLLLREATKDDLPLLVQIDMESFGLSKEDAKKYASTGVEEPDRHLIVAFHHNEFIGKISHQRSEDIDFIYGFAVMPALQGKGYGREILTRVVNKLIQEQSPSIVLEVETKNKNALKLYNRCGFKEVTANDYYILATSQLGGLFQLSHEELGDQETKM</sequence>
<feature type="domain" description="N-acetyltransferase" evidence="1">
    <location>
        <begin position="9"/>
        <end position="158"/>
    </location>
</feature>
<dbReference type="EMBL" id="JAPTNE010000016">
    <property type="protein sequence ID" value="MCZ0807863.1"/>
    <property type="molecule type" value="Genomic_DNA"/>
</dbReference>
<dbReference type="InterPro" id="IPR000182">
    <property type="entry name" value="GNAT_dom"/>
</dbReference>
<dbReference type="Gene3D" id="3.40.630.30">
    <property type="match status" value="2"/>
</dbReference>
<dbReference type="CDD" id="cd04301">
    <property type="entry name" value="NAT_SF"/>
    <property type="match status" value="2"/>
</dbReference>